<dbReference type="Proteomes" id="UP000297245">
    <property type="component" value="Unassembled WGS sequence"/>
</dbReference>
<proteinExistence type="predicted"/>
<evidence type="ECO:0000313" key="2">
    <source>
        <dbReference type="EMBL" id="THV04530.1"/>
    </source>
</evidence>
<accession>A0A4S8MNI4</accession>
<dbReference type="AlphaFoldDB" id="A0A4S8MNI4"/>
<name>A0A4S8MNI4_DENBC</name>
<sequence>MPTPGLLKAPSFSGDTADLKEFFEDFEELTKECELGEEEKVRGVVKYADKEVRKFWKTLKGCDTPNMEKAVEAGRVVFSDEAFDAEWDDSIALQLGKKKKLRMESLGQESADEEEDEDSSEEEVDKPRKRRDTVKQEVQMKAVVKTQEMLDEVEQLASKLKGMSMTDTNYVSTYSRLVLLAPAFAQLILSPFQLTPVTTVAAAPAMPMAPYPPQPVTPATYPNSIPVNPRTAQNGYGRPPQTDYACHFCKKPEHTSGKVPLSMVTKWDPIFLTGFPSGSCWNLQQMPVDSPTDTHGFPRIPTESHGEPQIATDSHGEPWIASFA</sequence>
<keyword evidence="3" id="KW-1185">Reference proteome</keyword>
<gene>
    <name evidence="2" type="ORF">K435DRAFT_835349</name>
</gene>
<reference evidence="2 3" key="1">
    <citation type="journal article" date="2019" name="Nat. Ecol. Evol.">
        <title>Megaphylogeny resolves global patterns of mushroom evolution.</title>
        <authorList>
            <person name="Varga T."/>
            <person name="Krizsan K."/>
            <person name="Foldi C."/>
            <person name="Dima B."/>
            <person name="Sanchez-Garcia M."/>
            <person name="Sanchez-Ramirez S."/>
            <person name="Szollosi G.J."/>
            <person name="Szarkandi J.G."/>
            <person name="Papp V."/>
            <person name="Albert L."/>
            <person name="Andreopoulos W."/>
            <person name="Angelini C."/>
            <person name="Antonin V."/>
            <person name="Barry K.W."/>
            <person name="Bougher N.L."/>
            <person name="Buchanan P."/>
            <person name="Buyck B."/>
            <person name="Bense V."/>
            <person name="Catcheside P."/>
            <person name="Chovatia M."/>
            <person name="Cooper J."/>
            <person name="Damon W."/>
            <person name="Desjardin D."/>
            <person name="Finy P."/>
            <person name="Geml J."/>
            <person name="Haridas S."/>
            <person name="Hughes K."/>
            <person name="Justo A."/>
            <person name="Karasinski D."/>
            <person name="Kautmanova I."/>
            <person name="Kiss B."/>
            <person name="Kocsube S."/>
            <person name="Kotiranta H."/>
            <person name="LaButti K.M."/>
            <person name="Lechner B.E."/>
            <person name="Liimatainen K."/>
            <person name="Lipzen A."/>
            <person name="Lukacs Z."/>
            <person name="Mihaltcheva S."/>
            <person name="Morgado L.N."/>
            <person name="Niskanen T."/>
            <person name="Noordeloos M.E."/>
            <person name="Ohm R.A."/>
            <person name="Ortiz-Santana B."/>
            <person name="Ovrebo C."/>
            <person name="Racz N."/>
            <person name="Riley R."/>
            <person name="Savchenko A."/>
            <person name="Shiryaev A."/>
            <person name="Soop K."/>
            <person name="Spirin V."/>
            <person name="Szebenyi C."/>
            <person name="Tomsovsky M."/>
            <person name="Tulloss R.E."/>
            <person name="Uehling J."/>
            <person name="Grigoriev I.V."/>
            <person name="Vagvolgyi C."/>
            <person name="Papp T."/>
            <person name="Martin F.M."/>
            <person name="Miettinen O."/>
            <person name="Hibbett D.S."/>
            <person name="Nagy L.G."/>
        </authorList>
    </citation>
    <scope>NUCLEOTIDE SEQUENCE [LARGE SCALE GENOMIC DNA]</scope>
    <source>
        <strain evidence="2 3">CBS 962.96</strain>
    </source>
</reference>
<evidence type="ECO:0000313" key="3">
    <source>
        <dbReference type="Proteomes" id="UP000297245"/>
    </source>
</evidence>
<feature type="region of interest" description="Disordered" evidence="1">
    <location>
        <begin position="106"/>
        <end position="136"/>
    </location>
</feature>
<organism evidence="2 3">
    <name type="scientific">Dendrothele bispora (strain CBS 962.96)</name>
    <dbReference type="NCBI Taxonomy" id="1314807"/>
    <lineage>
        <taxon>Eukaryota</taxon>
        <taxon>Fungi</taxon>
        <taxon>Dikarya</taxon>
        <taxon>Basidiomycota</taxon>
        <taxon>Agaricomycotina</taxon>
        <taxon>Agaricomycetes</taxon>
        <taxon>Agaricomycetidae</taxon>
        <taxon>Agaricales</taxon>
        <taxon>Agaricales incertae sedis</taxon>
        <taxon>Dendrothele</taxon>
    </lineage>
</organism>
<dbReference type="OrthoDB" id="3257444at2759"/>
<dbReference type="EMBL" id="ML179055">
    <property type="protein sequence ID" value="THV04530.1"/>
    <property type="molecule type" value="Genomic_DNA"/>
</dbReference>
<evidence type="ECO:0000256" key="1">
    <source>
        <dbReference type="SAM" id="MobiDB-lite"/>
    </source>
</evidence>
<feature type="compositionally biased region" description="Acidic residues" evidence="1">
    <location>
        <begin position="110"/>
        <end position="124"/>
    </location>
</feature>
<protein>
    <submittedName>
        <fullName evidence="2">Uncharacterized protein</fullName>
    </submittedName>
</protein>